<protein>
    <submittedName>
        <fullName evidence="2">Uncharacterized protein</fullName>
    </submittedName>
</protein>
<proteinExistence type="predicted"/>
<gene>
    <name evidence="2" type="ORF">GEV33_008028</name>
</gene>
<dbReference type="AlphaFoldDB" id="A0A8J6LBT5"/>
<comment type="caution">
    <text evidence="2">The sequence shown here is derived from an EMBL/GenBank/DDBJ whole genome shotgun (WGS) entry which is preliminary data.</text>
</comment>
<evidence type="ECO:0000313" key="3">
    <source>
        <dbReference type="Proteomes" id="UP000719412"/>
    </source>
</evidence>
<dbReference type="Proteomes" id="UP000719412">
    <property type="component" value="Unassembled WGS sequence"/>
</dbReference>
<accession>A0A8J6LBT5</accession>
<reference evidence="2" key="1">
    <citation type="journal article" date="2020" name="J Insects Food Feed">
        <title>The yellow mealworm (Tenebrio molitor) genome: a resource for the emerging insects as food and feed industry.</title>
        <authorList>
            <person name="Eriksson T."/>
            <person name="Andere A."/>
            <person name="Kelstrup H."/>
            <person name="Emery V."/>
            <person name="Picard C."/>
        </authorList>
    </citation>
    <scope>NUCLEOTIDE SEQUENCE</scope>
    <source>
        <strain evidence="2">Stoneville</strain>
        <tissue evidence="2">Whole head</tissue>
    </source>
</reference>
<sequence length="621" mass="70097">MGATFNNFCKIGAPTQNPQRITEEIVLFSVQRSRFTEQHCNNVSEAKVKEPIKLTGEKTGSRPFRDRNRKRRRRRNFGTSVASKRPAGLSFPGLYFSLNQHAIETLNFLNTHDSLESLNFHHSVLQSHHLVETPLSEAQPGRKRTPTPEELRWRLPHTFRRIITVHPRATFGPTEPRDVIQARTRSDQYSQYRTLRCAETGQAAPYHLPAGFLQTPRPRFAEEPTGLLWENFFPLRPSPLPSCHKNEKQQRRSKIRRTQKVVRRDNCSIPVEVTLSPERKPHGQKMEIERKFLLIPLESQRRRSSLRCGLVEVLPRRRFTQDTRPYFWDPITTSHLHTGTARPSLTLFFLSYDGRLLQKTSLPLLSRDELTYEPELRDSTVSEENSMAITTTFVTVLRRFRISSQKLEALLADLGPHLNHPTNKSGALSAKQQLCIALHWLGSGSAYHVISDAHGVSKAAVCRRVPCVTTGASGGRARTTVGTGDRCDVSYRSRLGDTDAVEKSCTYLLEGNQLGTTNTRQGRFANGGANLPKTNDACQVPQTSATDYHSGSSVPRNSDSTYTMSDVADQHSASPAKRYGFRVSLGAQHVKREAAGSCSTIGRYEKLKPRKQRETLAIRKN</sequence>
<feature type="compositionally biased region" description="Polar residues" evidence="1">
    <location>
        <begin position="532"/>
        <end position="560"/>
    </location>
</feature>
<evidence type="ECO:0000256" key="1">
    <source>
        <dbReference type="SAM" id="MobiDB-lite"/>
    </source>
</evidence>
<evidence type="ECO:0000313" key="2">
    <source>
        <dbReference type="EMBL" id="KAH0814762.1"/>
    </source>
</evidence>
<feature type="region of interest" description="Disordered" evidence="1">
    <location>
        <begin position="528"/>
        <end position="560"/>
    </location>
</feature>
<keyword evidence="3" id="KW-1185">Reference proteome</keyword>
<name>A0A8J6LBT5_TENMO</name>
<dbReference type="EMBL" id="JABDTM020023955">
    <property type="protein sequence ID" value="KAH0814762.1"/>
    <property type="molecule type" value="Genomic_DNA"/>
</dbReference>
<organism evidence="2 3">
    <name type="scientific">Tenebrio molitor</name>
    <name type="common">Yellow mealworm beetle</name>
    <dbReference type="NCBI Taxonomy" id="7067"/>
    <lineage>
        <taxon>Eukaryota</taxon>
        <taxon>Metazoa</taxon>
        <taxon>Ecdysozoa</taxon>
        <taxon>Arthropoda</taxon>
        <taxon>Hexapoda</taxon>
        <taxon>Insecta</taxon>
        <taxon>Pterygota</taxon>
        <taxon>Neoptera</taxon>
        <taxon>Endopterygota</taxon>
        <taxon>Coleoptera</taxon>
        <taxon>Polyphaga</taxon>
        <taxon>Cucujiformia</taxon>
        <taxon>Tenebrionidae</taxon>
        <taxon>Tenebrio</taxon>
    </lineage>
</organism>
<feature type="region of interest" description="Disordered" evidence="1">
    <location>
        <begin position="51"/>
        <end position="83"/>
    </location>
</feature>
<reference evidence="2" key="2">
    <citation type="submission" date="2021-08" db="EMBL/GenBank/DDBJ databases">
        <authorList>
            <person name="Eriksson T."/>
        </authorList>
    </citation>
    <scope>NUCLEOTIDE SEQUENCE</scope>
    <source>
        <strain evidence="2">Stoneville</strain>
        <tissue evidence="2">Whole head</tissue>
    </source>
</reference>
<feature type="compositionally biased region" description="Basic and acidic residues" evidence="1">
    <location>
        <begin position="51"/>
        <end position="66"/>
    </location>
</feature>
<feature type="compositionally biased region" description="Basic residues" evidence="1">
    <location>
        <begin position="67"/>
        <end position="76"/>
    </location>
</feature>